<organism evidence="1 2">
    <name type="scientific">Holospora elegans E1</name>
    <dbReference type="NCBI Taxonomy" id="1427503"/>
    <lineage>
        <taxon>Bacteria</taxon>
        <taxon>Pseudomonadati</taxon>
        <taxon>Pseudomonadota</taxon>
        <taxon>Alphaproteobacteria</taxon>
        <taxon>Holosporales</taxon>
        <taxon>Holosporaceae</taxon>
        <taxon>Holospora</taxon>
    </lineage>
</organism>
<name>A0A023DYW0_9PROT</name>
<dbReference type="InterPro" id="IPR052913">
    <property type="entry name" value="Glycopeptide_resist_protein"/>
</dbReference>
<dbReference type="Proteomes" id="UP000024842">
    <property type="component" value="Unassembled WGS sequence"/>
</dbReference>
<dbReference type="AlphaFoldDB" id="A0A023DYW0"/>
<evidence type="ECO:0000313" key="1">
    <source>
        <dbReference type="EMBL" id="GAJ46709.1"/>
    </source>
</evidence>
<dbReference type="EMBL" id="BAUP01000129">
    <property type="protein sequence ID" value="GAJ46709.1"/>
    <property type="molecule type" value="Genomic_DNA"/>
</dbReference>
<sequence length="166" mass="19225">MEISRGKARAGIGGGICQLSNLLNWMAWHTPLTVVERSLHSYDPFPDQGRVLPFGSGAAVFWNYVDWQVTNTTPHTFQFRVFIASGRLKGEIRCSAHPMQTFSVFEKNHFFKRQGDEWYRSNEIWVSVFEKGIDGKIPKHLHDKLLVKNWSKVCYEPDSTRYKIFA</sequence>
<dbReference type="Pfam" id="PF04294">
    <property type="entry name" value="VanW"/>
    <property type="match status" value="1"/>
</dbReference>
<keyword evidence="2" id="KW-1185">Reference proteome</keyword>
<dbReference type="InterPro" id="IPR007391">
    <property type="entry name" value="Vancomycin_resist_VanW"/>
</dbReference>
<protein>
    <submittedName>
        <fullName evidence="1">Vancomycin B-type resistance protein VanW</fullName>
    </submittedName>
</protein>
<dbReference type="PANTHER" id="PTHR35788">
    <property type="entry name" value="EXPORTED PROTEIN-RELATED"/>
    <property type="match status" value="1"/>
</dbReference>
<gene>
    <name evidence="1" type="ORF">HE1_01048</name>
</gene>
<accession>A0A023DYW0</accession>
<evidence type="ECO:0000313" key="2">
    <source>
        <dbReference type="Proteomes" id="UP000024842"/>
    </source>
</evidence>
<proteinExistence type="predicted"/>
<reference evidence="1 2" key="1">
    <citation type="journal article" date="2014" name="FEMS Microbiol. Lett.">
        <title>Draft genome sequences of three Holospora species (Holospora obtusa, Holospora undulata, and Holospora elegans), endonuclear symbiotic bacteria of the ciliate Paramecium caudatum.</title>
        <authorList>
            <person name="Dohra H."/>
            <person name="Tanaka K."/>
            <person name="Suzuki T."/>
            <person name="Fujishima M."/>
            <person name="Suzuki H."/>
        </authorList>
    </citation>
    <scope>NUCLEOTIDE SEQUENCE [LARGE SCALE GENOMIC DNA]</scope>
    <source>
        <strain evidence="1 2">E1</strain>
    </source>
</reference>
<comment type="caution">
    <text evidence="1">The sequence shown here is derived from an EMBL/GenBank/DDBJ whole genome shotgun (WGS) entry which is preliminary data.</text>
</comment>
<dbReference type="PANTHER" id="PTHR35788:SF1">
    <property type="entry name" value="EXPORTED PROTEIN"/>
    <property type="match status" value="1"/>
</dbReference>